<reference evidence="2 3" key="1">
    <citation type="submission" date="2016-05" db="EMBL/GenBank/DDBJ databases">
        <title>Single-cell genome of chain-forming Candidatus Thiomargarita nelsonii and comparison to other large sulfur-oxidizing bacteria.</title>
        <authorList>
            <person name="Winkel M."/>
            <person name="Salman V."/>
            <person name="Woyke T."/>
            <person name="Schulz-Vogt H."/>
            <person name="Richter M."/>
            <person name="Flood B."/>
            <person name="Bailey J."/>
            <person name="Amann R."/>
            <person name="Mussmann M."/>
        </authorList>
    </citation>
    <scope>NUCLEOTIDE SEQUENCE [LARGE SCALE GENOMIC DNA]</scope>
    <source>
        <strain evidence="2 3">THI036</strain>
    </source>
</reference>
<dbReference type="Proteomes" id="UP000076962">
    <property type="component" value="Unassembled WGS sequence"/>
</dbReference>
<gene>
    <name evidence="2" type="ORF">THIOM_001937</name>
</gene>
<comment type="caution">
    <text evidence="2">The sequence shown here is derived from an EMBL/GenBank/DDBJ whole genome shotgun (WGS) entry which is preliminary data.</text>
</comment>
<evidence type="ECO:0000313" key="3">
    <source>
        <dbReference type="Proteomes" id="UP000076962"/>
    </source>
</evidence>
<dbReference type="EMBL" id="LUTY01001063">
    <property type="protein sequence ID" value="OAD22266.1"/>
    <property type="molecule type" value="Genomic_DNA"/>
</dbReference>
<organism evidence="2 3">
    <name type="scientific">Candidatus Thiomargarita nelsonii</name>
    <dbReference type="NCBI Taxonomy" id="1003181"/>
    <lineage>
        <taxon>Bacteria</taxon>
        <taxon>Pseudomonadati</taxon>
        <taxon>Pseudomonadota</taxon>
        <taxon>Gammaproteobacteria</taxon>
        <taxon>Thiotrichales</taxon>
        <taxon>Thiotrichaceae</taxon>
        <taxon>Thiomargarita</taxon>
    </lineage>
</organism>
<dbReference type="InterPro" id="IPR001769">
    <property type="entry name" value="Gingipain"/>
</dbReference>
<dbReference type="AlphaFoldDB" id="A0A176S2W7"/>
<dbReference type="Gene3D" id="3.40.50.1460">
    <property type="match status" value="1"/>
</dbReference>
<dbReference type="Pfam" id="PF01364">
    <property type="entry name" value="Peptidase_C25"/>
    <property type="match status" value="1"/>
</dbReference>
<feature type="domain" description="Gingipain" evidence="1">
    <location>
        <begin position="2"/>
        <end position="71"/>
    </location>
</feature>
<protein>
    <recommendedName>
        <fullName evidence="1">Gingipain domain-containing protein</fullName>
    </recommendedName>
</protein>
<dbReference type="SUPFAM" id="SSF52129">
    <property type="entry name" value="Caspase-like"/>
    <property type="match status" value="1"/>
</dbReference>
<dbReference type="InterPro" id="IPR029030">
    <property type="entry name" value="Caspase-like_dom_sf"/>
</dbReference>
<evidence type="ECO:0000313" key="2">
    <source>
        <dbReference type="EMBL" id="OAD22266.1"/>
    </source>
</evidence>
<name>A0A176S2W7_9GAMM</name>
<dbReference type="GO" id="GO:0008234">
    <property type="term" value="F:cysteine-type peptidase activity"/>
    <property type="evidence" value="ECO:0007669"/>
    <property type="project" value="InterPro"/>
</dbReference>
<sequence length="83" mass="9410">MRQVLFVAYDETRSFEEVSERLIEQHLADYIPKRVYLGEYADVEVVTRDIVQAIDAGAVVTNYTGHGRLKSLPLAIMVSPEII</sequence>
<evidence type="ECO:0000259" key="1">
    <source>
        <dbReference type="Pfam" id="PF01364"/>
    </source>
</evidence>
<keyword evidence="3" id="KW-1185">Reference proteome</keyword>
<accession>A0A176S2W7</accession>
<proteinExistence type="predicted"/>
<dbReference type="GO" id="GO:0006508">
    <property type="term" value="P:proteolysis"/>
    <property type="evidence" value="ECO:0007669"/>
    <property type="project" value="InterPro"/>
</dbReference>